<dbReference type="STRING" id="571298.SAMN04488026_101184"/>
<keyword evidence="4" id="KW-1185">Reference proteome</keyword>
<evidence type="ECO:0000259" key="2">
    <source>
        <dbReference type="Pfam" id="PF00582"/>
    </source>
</evidence>
<dbReference type="InterPro" id="IPR014729">
    <property type="entry name" value="Rossmann-like_a/b/a_fold"/>
</dbReference>
<comment type="similarity">
    <text evidence="1">Belongs to the universal stress protein A family.</text>
</comment>
<dbReference type="Pfam" id="PF00582">
    <property type="entry name" value="Usp"/>
    <property type="match status" value="2"/>
</dbReference>
<protein>
    <submittedName>
        <fullName evidence="3">Nucleotide-binding universal stress protein, UspA family</fullName>
    </submittedName>
</protein>
<proteinExistence type="inferred from homology"/>
<feature type="domain" description="UspA" evidence="2">
    <location>
        <begin position="175"/>
        <end position="319"/>
    </location>
</feature>
<feature type="domain" description="UspA" evidence="2">
    <location>
        <begin position="27"/>
        <end position="161"/>
    </location>
</feature>
<sequence>MSERSFTEAKFDTSTKLVEAPKLQSPFEHVLACLDHTAGAMIILERACEIALAAGAKLTAMRVIPPPHQEQPVDPVDWQLSSRDETERVKRMGEQTGAPEDMDVKVVSGHASHNICKFSHDAGVDLIVLGARDFGDPHGWGLGGTARHVAENFDGSVLIIPPGTEQTRSGPRSERRIAFLLDGSPQADSVLPIAAAIARSRAAELLLMHALPEIDIFSDGPPEPGDETLREELKQRAERTAKTRMGRIKALLATGDIKSRVRLLSGDEPRRALARALCADEAELVVLSARGHGNDPDLRIGSTGDYLLTHAATPMLLVRNADRATHRNAERAPPRRTTVRGIK</sequence>
<gene>
    <name evidence="3" type="ORF">SAMN04488026_101184</name>
</gene>
<dbReference type="Gene3D" id="3.40.50.620">
    <property type="entry name" value="HUPs"/>
    <property type="match status" value="2"/>
</dbReference>
<dbReference type="AlphaFoldDB" id="A0A1G8QS94"/>
<name>A0A1G8QS94_9RHOB</name>
<dbReference type="PANTHER" id="PTHR46268:SF6">
    <property type="entry name" value="UNIVERSAL STRESS PROTEIN UP12"/>
    <property type="match status" value="1"/>
</dbReference>
<dbReference type="RefSeq" id="WP_170844477.1">
    <property type="nucleotide sequence ID" value="NZ_FNEK01000011.1"/>
</dbReference>
<dbReference type="InterPro" id="IPR006016">
    <property type="entry name" value="UspA"/>
</dbReference>
<evidence type="ECO:0000313" key="3">
    <source>
        <dbReference type="EMBL" id="SDJ07576.1"/>
    </source>
</evidence>
<evidence type="ECO:0000256" key="1">
    <source>
        <dbReference type="ARBA" id="ARBA00008791"/>
    </source>
</evidence>
<reference evidence="3 4" key="1">
    <citation type="submission" date="2016-10" db="EMBL/GenBank/DDBJ databases">
        <authorList>
            <person name="de Groot N.N."/>
        </authorList>
    </citation>
    <scope>NUCLEOTIDE SEQUENCE [LARGE SCALE GENOMIC DNA]</scope>
    <source>
        <strain evidence="3 4">DSM 25294</strain>
    </source>
</reference>
<accession>A0A1G8QS94</accession>
<dbReference type="SUPFAM" id="SSF52402">
    <property type="entry name" value="Adenine nucleotide alpha hydrolases-like"/>
    <property type="match status" value="2"/>
</dbReference>
<dbReference type="EMBL" id="FNEK01000011">
    <property type="protein sequence ID" value="SDJ07576.1"/>
    <property type="molecule type" value="Genomic_DNA"/>
</dbReference>
<dbReference type="CDD" id="cd00293">
    <property type="entry name" value="USP-like"/>
    <property type="match status" value="2"/>
</dbReference>
<dbReference type="PANTHER" id="PTHR46268">
    <property type="entry name" value="STRESS RESPONSE PROTEIN NHAX"/>
    <property type="match status" value="1"/>
</dbReference>
<dbReference type="Proteomes" id="UP000199382">
    <property type="component" value="Unassembled WGS sequence"/>
</dbReference>
<dbReference type="PRINTS" id="PR01438">
    <property type="entry name" value="UNVRSLSTRESS"/>
</dbReference>
<evidence type="ECO:0000313" key="4">
    <source>
        <dbReference type="Proteomes" id="UP000199382"/>
    </source>
</evidence>
<organism evidence="3 4">
    <name type="scientific">Aliiruegeria lutimaris</name>
    <dbReference type="NCBI Taxonomy" id="571298"/>
    <lineage>
        <taxon>Bacteria</taxon>
        <taxon>Pseudomonadati</taxon>
        <taxon>Pseudomonadota</taxon>
        <taxon>Alphaproteobacteria</taxon>
        <taxon>Rhodobacterales</taxon>
        <taxon>Roseobacteraceae</taxon>
        <taxon>Aliiruegeria</taxon>
    </lineage>
</organism>
<dbReference type="InterPro" id="IPR006015">
    <property type="entry name" value="Universal_stress_UspA"/>
</dbReference>